<evidence type="ECO:0000256" key="1">
    <source>
        <dbReference type="ARBA" id="ARBA00004651"/>
    </source>
</evidence>
<comment type="caution">
    <text evidence="10">The sequence shown here is derived from an EMBL/GenBank/DDBJ whole genome shotgun (WGS) entry which is preliminary data.</text>
</comment>
<reference evidence="10 11" key="1">
    <citation type="submission" date="2019-03" db="EMBL/GenBank/DDBJ databases">
        <title>Genomic Encyclopedia of Type Strains, Phase IV (KMG-IV): sequencing the most valuable type-strain genomes for metagenomic binning, comparative biology and taxonomic classification.</title>
        <authorList>
            <person name="Goeker M."/>
        </authorList>
    </citation>
    <scope>NUCLEOTIDE SEQUENCE [LARGE SCALE GENOMIC DNA]</scope>
    <source>
        <strain evidence="10 11">DSM 12121</strain>
    </source>
</reference>
<evidence type="ECO:0000313" key="10">
    <source>
        <dbReference type="EMBL" id="TDN51361.1"/>
    </source>
</evidence>
<feature type="transmembrane region" description="Helical" evidence="8">
    <location>
        <begin position="289"/>
        <end position="314"/>
    </location>
</feature>
<dbReference type="GO" id="GO:0022857">
    <property type="term" value="F:transmembrane transporter activity"/>
    <property type="evidence" value="ECO:0007669"/>
    <property type="project" value="InterPro"/>
</dbReference>
<organism evidence="10 11">
    <name type="scientific">Azoarcus indigens</name>
    <dbReference type="NCBI Taxonomy" id="29545"/>
    <lineage>
        <taxon>Bacteria</taxon>
        <taxon>Pseudomonadati</taxon>
        <taxon>Pseudomonadota</taxon>
        <taxon>Betaproteobacteria</taxon>
        <taxon>Rhodocyclales</taxon>
        <taxon>Zoogloeaceae</taxon>
        <taxon>Azoarcus</taxon>
    </lineage>
</organism>
<comment type="similarity">
    <text evidence="2">Belongs to the major facilitator superfamily. EmrB family.</text>
</comment>
<feature type="transmembrane region" description="Helical" evidence="8">
    <location>
        <begin position="34"/>
        <end position="54"/>
    </location>
</feature>
<sequence>MSTMSSPIRDLTRDLFRALPAETHTQRHGGRYKWMVLIVASLGTIAGVLSTTSFNVAVPALMRDFALGQEQVQWAITGFMAAMTVGMLPTPWLLDRFGFRRLFLGAVLMMLLASVAGALATHFPYLVFTRVVQGLAAGMLQPLGPLVVMRSFPPGVQGRASGALSFSLVLAPAVAPALGGVLLDRYGWPAIFLLNLPFCVLAVGSALYLLPRAEAAPRHGFDWWGLALLTAGTLALIESVASLQHSGLLAPWTLAQLALAAGLLACFVRHAQRVKKPLISLGLFRHRSFAMGTTVAFAYGFGLYASTYLIPVFLQNALGFGAAAAGMVLVPAGLALAATIPPAGRLADKVSPQWITVAGLACFGLSFLLFALLAKGIGHGELIFVTVLGRVGLGMIMPALNLATLRHLEPHQLSQSSAVISYARQLGGMLGIAVAAVFVAWRESVYGTVVPGVLTAYAQGFLLLAGVFALALVAACRMGKR</sequence>
<feature type="transmembrane region" description="Helical" evidence="8">
    <location>
        <begin position="223"/>
        <end position="243"/>
    </location>
</feature>
<dbReference type="NCBIfam" id="TIGR00711">
    <property type="entry name" value="efflux_EmrB"/>
    <property type="match status" value="1"/>
</dbReference>
<keyword evidence="5 8" id="KW-0812">Transmembrane</keyword>
<comment type="subcellular location">
    <subcellularLocation>
        <location evidence="1">Cell membrane</location>
        <topology evidence="1">Multi-pass membrane protein</topology>
    </subcellularLocation>
</comment>
<dbReference type="SUPFAM" id="SSF103473">
    <property type="entry name" value="MFS general substrate transporter"/>
    <property type="match status" value="1"/>
</dbReference>
<dbReference type="PANTHER" id="PTHR42718:SF9">
    <property type="entry name" value="MAJOR FACILITATOR SUPERFAMILY MULTIDRUG TRANSPORTER MFSC"/>
    <property type="match status" value="1"/>
</dbReference>
<dbReference type="InterPro" id="IPR020846">
    <property type="entry name" value="MFS_dom"/>
</dbReference>
<dbReference type="Gene3D" id="1.20.1720.10">
    <property type="entry name" value="Multidrug resistance protein D"/>
    <property type="match status" value="1"/>
</dbReference>
<evidence type="ECO:0000256" key="5">
    <source>
        <dbReference type="ARBA" id="ARBA00022692"/>
    </source>
</evidence>
<feature type="transmembrane region" description="Helical" evidence="8">
    <location>
        <begin position="127"/>
        <end position="148"/>
    </location>
</feature>
<feature type="transmembrane region" description="Helical" evidence="8">
    <location>
        <begin position="354"/>
        <end position="377"/>
    </location>
</feature>
<feature type="transmembrane region" description="Helical" evidence="8">
    <location>
        <begin position="383"/>
        <end position="405"/>
    </location>
</feature>
<protein>
    <submittedName>
        <fullName evidence="10">EmrB/QacA subfamily drug resistance transporter</fullName>
    </submittedName>
</protein>
<accession>A0A4R6E0Y7</accession>
<feature type="transmembrane region" description="Helical" evidence="8">
    <location>
        <begin position="454"/>
        <end position="476"/>
    </location>
</feature>
<feature type="transmembrane region" description="Helical" evidence="8">
    <location>
        <begin position="249"/>
        <end position="268"/>
    </location>
</feature>
<feature type="transmembrane region" description="Helical" evidence="8">
    <location>
        <begin position="74"/>
        <end position="94"/>
    </location>
</feature>
<keyword evidence="6 8" id="KW-1133">Transmembrane helix</keyword>
<feature type="transmembrane region" description="Helical" evidence="8">
    <location>
        <begin position="320"/>
        <end position="342"/>
    </location>
</feature>
<gene>
    <name evidence="10" type="ORF">C7389_10795</name>
</gene>
<dbReference type="EMBL" id="SNVV01000007">
    <property type="protein sequence ID" value="TDN51361.1"/>
    <property type="molecule type" value="Genomic_DNA"/>
</dbReference>
<evidence type="ECO:0000256" key="2">
    <source>
        <dbReference type="ARBA" id="ARBA00008537"/>
    </source>
</evidence>
<keyword evidence="7 8" id="KW-0472">Membrane</keyword>
<feature type="domain" description="Major facilitator superfamily (MFS) profile" evidence="9">
    <location>
        <begin position="36"/>
        <end position="481"/>
    </location>
</feature>
<dbReference type="InterPro" id="IPR004638">
    <property type="entry name" value="EmrB-like"/>
</dbReference>
<dbReference type="Gene3D" id="1.20.1250.20">
    <property type="entry name" value="MFS general substrate transporter like domains"/>
    <property type="match status" value="1"/>
</dbReference>
<feature type="transmembrane region" description="Helical" evidence="8">
    <location>
        <begin position="160"/>
        <end position="182"/>
    </location>
</feature>
<proteinExistence type="inferred from homology"/>
<dbReference type="Pfam" id="PF07690">
    <property type="entry name" value="MFS_1"/>
    <property type="match status" value="1"/>
</dbReference>
<keyword evidence="4" id="KW-1003">Cell membrane</keyword>
<evidence type="ECO:0000256" key="4">
    <source>
        <dbReference type="ARBA" id="ARBA00022475"/>
    </source>
</evidence>
<dbReference type="InterPro" id="IPR011701">
    <property type="entry name" value="MFS"/>
</dbReference>
<evidence type="ECO:0000256" key="6">
    <source>
        <dbReference type="ARBA" id="ARBA00022989"/>
    </source>
</evidence>
<evidence type="ECO:0000256" key="3">
    <source>
        <dbReference type="ARBA" id="ARBA00022448"/>
    </source>
</evidence>
<keyword evidence="11" id="KW-1185">Reference proteome</keyword>
<evidence type="ECO:0000259" key="9">
    <source>
        <dbReference type="PROSITE" id="PS50850"/>
    </source>
</evidence>
<feature type="transmembrane region" description="Helical" evidence="8">
    <location>
        <begin position="188"/>
        <end position="211"/>
    </location>
</feature>
<keyword evidence="3" id="KW-0813">Transport</keyword>
<feature type="transmembrane region" description="Helical" evidence="8">
    <location>
        <begin position="426"/>
        <end position="442"/>
    </location>
</feature>
<evidence type="ECO:0000256" key="7">
    <source>
        <dbReference type="ARBA" id="ARBA00023136"/>
    </source>
</evidence>
<evidence type="ECO:0000256" key="8">
    <source>
        <dbReference type="SAM" id="Phobius"/>
    </source>
</evidence>
<dbReference type="GO" id="GO:0005886">
    <property type="term" value="C:plasma membrane"/>
    <property type="evidence" value="ECO:0007669"/>
    <property type="project" value="UniProtKB-SubCell"/>
</dbReference>
<dbReference type="PROSITE" id="PS50850">
    <property type="entry name" value="MFS"/>
    <property type="match status" value="1"/>
</dbReference>
<dbReference type="Proteomes" id="UP000295129">
    <property type="component" value="Unassembled WGS sequence"/>
</dbReference>
<dbReference type="InterPro" id="IPR036259">
    <property type="entry name" value="MFS_trans_sf"/>
</dbReference>
<name>A0A4R6E0Y7_9RHOO</name>
<feature type="transmembrane region" description="Helical" evidence="8">
    <location>
        <begin position="101"/>
        <end position="121"/>
    </location>
</feature>
<evidence type="ECO:0000313" key="11">
    <source>
        <dbReference type="Proteomes" id="UP000295129"/>
    </source>
</evidence>
<dbReference type="PANTHER" id="PTHR42718">
    <property type="entry name" value="MAJOR FACILITATOR SUPERFAMILY MULTIDRUG TRANSPORTER MFSC"/>
    <property type="match status" value="1"/>
</dbReference>
<dbReference type="AlphaFoldDB" id="A0A4R6E0Y7"/>